<dbReference type="PANTHER" id="PTHR48258:SF12">
    <property type="entry name" value="TRANSPOSON PROTEIN, CACTA, EN_SPM SUB-CLASS"/>
    <property type="match status" value="1"/>
</dbReference>
<dbReference type="InterPro" id="IPR025452">
    <property type="entry name" value="DUF4218"/>
</dbReference>
<dbReference type="Pfam" id="PF13960">
    <property type="entry name" value="DUF4218"/>
    <property type="match status" value="1"/>
</dbReference>
<gene>
    <name evidence="2" type="ORF">CR513_10787</name>
</gene>
<proteinExistence type="predicted"/>
<sequence length="282" mass="33263">MHIEKNIYNYVLYTLLKDDRSKDNLQAHQDLKAMGIKEDLWPNENGKYLPLLFTMTKEQRKIFLTTLKNVKMSDGYSSNIPRCIDDQNTKIFRLKSHDFHILMQHLLPLVIHNVLPDSVTIVLVEFCSFFKELCFKRLNILDLDKLQHQILLALCHLKILLPPSFFTVMVHLICHLVKEVKLGGLVYYRWMYPIERMLGHLKSFVRNRAQLEVSISEVYLVEETLNFYSLYKEVESRSNRSRRVDDRHNDNETFQIIYLQLGRLVGSSSTFTLTSLEKTQAH</sequence>
<accession>A0A371HRF5</accession>
<protein>
    <recommendedName>
        <fullName evidence="1">DUF4218 domain-containing protein</fullName>
    </recommendedName>
</protein>
<evidence type="ECO:0000313" key="2">
    <source>
        <dbReference type="EMBL" id="RDY05390.1"/>
    </source>
</evidence>
<dbReference type="EMBL" id="QJKJ01001889">
    <property type="protein sequence ID" value="RDY05390.1"/>
    <property type="molecule type" value="Genomic_DNA"/>
</dbReference>
<name>A0A371HRF5_MUCPR</name>
<dbReference type="AlphaFoldDB" id="A0A371HRF5"/>
<keyword evidence="3" id="KW-1185">Reference proteome</keyword>
<comment type="caution">
    <text evidence="2">The sequence shown here is derived from an EMBL/GenBank/DDBJ whole genome shotgun (WGS) entry which is preliminary data.</text>
</comment>
<organism evidence="2 3">
    <name type="scientific">Mucuna pruriens</name>
    <name type="common">Velvet bean</name>
    <name type="synonym">Dolichos pruriens</name>
    <dbReference type="NCBI Taxonomy" id="157652"/>
    <lineage>
        <taxon>Eukaryota</taxon>
        <taxon>Viridiplantae</taxon>
        <taxon>Streptophyta</taxon>
        <taxon>Embryophyta</taxon>
        <taxon>Tracheophyta</taxon>
        <taxon>Spermatophyta</taxon>
        <taxon>Magnoliopsida</taxon>
        <taxon>eudicotyledons</taxon>
        <taxon>Gunneridae</taxon>
        <taxon>Pentapetalae</taxon>
        <taxon>rosids</taxon>
        <taxon>fabids</taxon>
        <taxon>Fabales</taxon>
        <taxon>Fabaceae</taxon>
        <taxon>Papilionoideae</taxon>
        <taxon>50 kb inversion clade</taxon>
        <taxon>NPAAA clade</taxon>
        <taxon>indigoferoid/millettioid clade</taxon>
        <taxon>Phaseoleae</taxon>
        <taxon>Mucuna</taxon>
    </lineage>
</organism>
<dbReference type="Proteomes" id="UP000257109">
    <property type="component" value="Unassembled WGS sequence"/>
</dbReference>
<dbReference type="OrthoDB" id="1424466at2759"/>
<feature type="domain" description="DUF4218" evidence="1">
    <location>
        <begin position="133"/>
        <end position="244"/>
    </location>
</feature>
<evidence type="ECO:0000259" key="1">
    <source>
        <dbReference type="Pfam" id="PF13960"/>
    </source>
</evidence>
<evidence type="ECO:0000313" key="3">
    <source>
        <dbReference type="Proteomes" id="UP000257109"/>
    </source>
</evidence>
<feature type="non-terminal residue" evidence="2">
    <location>
        <position position="1"/>
    </location>
</feature>
<reference evidence="2" key="1">
    <citation type="submission" date="2018-05" db="EMBL/GenBank/DDBJ databases">
        <title>Draft genome of Mucuna pruriens seed.</title>
        <authorList>
            <person name="Nnadi N.E."/>
            <person name="Vos R."/>
            <person name="Hasami M.H."/>
            <person name="Devisetty U.K."/>
            <person name="Aguiy J.C."/>
        </authorList>
    </citation>
    <scope>NUCLEOTIDE SEQUENCE [LARGE SCALE GENOMIC DNA]</scope>
    <source>
        <strain evidence="2">JCA_2017</strain>
    </source>
</reference>
<dbReference type="PANTHER" id="PTHR48258">
    <property type="entry name" value="DUF4218 DOMAIN-CONTAINING PROTEIN-RELATED"/>
    <property type="match status" value="1"/>
</dbReference>